<feature type="transmembrane region" description="Helical" evidence="6">
    <location>
        <begin position="266"/>
        <end position="295"/>
    </location>
</feature>
<evidence type="ECO:0000256" key="3">
    <source>
        <dbReference type="ARBA" id="ARBA00022692"/>
    </source>
</evidence>
<organism evidence="7 8">
    <name type="scientific">Candidatus Scatomorpha intestinigallinarum</name>
    <dbReference type="NCBI Taxonomy" id="2840923"/>
    <lineage>
        <taxon>Bacteria</taxon>
        <taxon>Bacillati</taxon>
        <taxon>Bacillota</taxon>
        <taxon>Clostridia</taxon>
        <taxon>Eubacteriales</taxon>
        <taxon>Candidatus Scatomorpha</taxon>
    </lineage>
</organism>
<keyword evidence="4 6" id="KW-1133">Transmembrane helix</keyword>
<dbReference type="InterPro" id="IPR050833">
    <property type="entry name" value="Poly_Biosynth_Transport"/>
</dbReference>
<sequence length="440" mass="46599">MKKRLIVNTALLTGASLLMRCIGMVFQAWLAGRIGAAGIGLYQLVMSVELLATTFAISGIRFAVTRLVAEEIGLGRGGGVGGAMSRCAAYSLVFGAAACVILYLFAEPIGFLWIGDARTVMSLRILAFGLPFIALSSVLSGYFTACGRIWKPSLVHLLEQLACAGLVVLFLGRAPEGDIERSCAAVASGVTAADMLSLGLMLCFYLGDRRRHAERGGGSVRLTARMFGVALPLAVSAYARSALSTLEHLLVPRGFRRSGLSADAALAGYGVIQGMAMPIIGFPSCLLGAVAELTIPTLTEAQMRGDTAGIRRIVGGLLKLCAAFSLAAALLLWRFGGQLGEAVYHSSEAGRFIRLLAPLVPIMYTDMIVDGCLKGLGQQVWSMGINILDAALGVVLVWQLLPVGALPAYIGIIYFNECLNFTLSVARLRRAVKKYAGRQT</sequence>
<name>A0A9D1DJT5_9FIRM</name>
<dbReference type="AlphaFoldDB" id="A0A9D1DJT5"/>
<reference evidence="7" key="2">
    <citation type="journal article" date="2021" name="PeerJ">
        <title>Extensive microbial diversity within the chicken gut microbiome revealed by metagenomics and culture.</title>
        <authorList>
            <person name="Gilroy R."/>
            <person name="Ravi A."/>
            <person name="Getino M."/>
            <person name="Pursley I."/>
            <person name="Horton D.L."/>
            <person name="Alikhan N.F."/>
            <person name="Baker D."/>
            <person name="Gharbi K."/>
            <person name="Hall N."/>
            <person name="Watson M."/>
            <person name="Adriaenssens E.M."/>
            <person name="Foster-Nyarko E."/>
            <person name="Jarju S."/>
            <person name="Secka A."/>
            <person name="Antonio M."/>
            <person name="Oren A."/>
            <person name="Chaudhuri R.R."/>
            <person name="La Ragione R."/>
            <person name="Hildebrand F."/>
            <person name="Pallen M.J."/>
        </authorList>
    </citation>
    <scope>NUCLEOTIDE SEQUENCE</scope>
    <source>
        <strain evidence="7">ChiGjej3B3-7149</strain>
    </source>
</reference>
<evidence type="ECO:0000256" key="5">
    <source>
        <dbReference type="ARBA" id="ARBA00023136"/>
    </source>
</evidence>
<dbReference type="Proteomes" id="UP000824238">
    <property type="component" value="Unassembled WGS sequence"/>
</dbReference>
<keyword evidence="5 6" id="KW-0472">Membrane</keyword>
<feature type="transmembrane region" description="Helical" evidence="6">
    <location>
        <begin position="46"/>
        <end position="69"/>
    </location>
</feature>
<feature type="transmembrane region" description="Helical" evidence="6">
    <location>
        <begin position="90"/>
        <end position="115"/>
    </location>
</feature>
<dbReference type="EMBL" id="DVHH01000013">
    <property type="protein sequence ID" value="HIR54077.1"/>
    <property type="molecule type" value="Genomic_DNA"/>
</dbReference>
<feature type="transmembrane region" description="Helical" evidence="6">
    <location>
        <begin position="121"/>
        <end position="142"/>
    </location>
</feature>
<comment type="subcellular location">
    <subcellularLocation>
        <location evidence="1">Cell membrane</location>
        <topology evidence="1">Multi-pass membrane protein</topology>
    </subcellularLocation>
</comment>
<dbReference type="Pfam" id="PF01943">
    <property type="entry name" value="Polysacc_synt"/>
    <property type="match status" value="1"/>
</dbReference>
<dbReference type="PANTHER" id="PTHR30250">
    <property type="entry name" value="PST FAMILY PREDICTED COLANIC ACID TRANSPORTER"/>
    <property type="match status" value="1"/>
</dbReference>
<protein>
    <submittedName>
        <fullName evidence="7">Oligosaccharide flippase family protein</fullName>
    </submittedName>
</protein>
<keyword evidence="3 6" id="KW-0812">Transmembrane</keyword>
<comment type="caution">
    <text evidence="7">The sequence shown here is derived from an EMBL/GenBank/DDBJ whole genome shotgun (WGS) entry which is preliminary data.</text>
</comment>
<dbReference type="InterPro" id="IPR002797">
    <property type="entry name" value="Polysacc_synth"/>
</dbReference>
<feature type="transmembrane region" description="Helical" evidence="6">
    <location>
        <begin position="184"/>
        <end position="206"/>
    </location>
</feature>
<evidence type="ECO:0000313" key="8">
    <source>
        <dbReference type="Proteomes" id="UP000824238"/>
    </source>
</evidence>
<evidence type="ECO:0000256" key="6">
    <source>
        <dbReference type="SAM" id="Phobius"/>
    </source>
</evidence>
<proteinExistence type="predicted"/>
<feature type="transmembrane region" description="Helical" evidence="6">
    <location>
        <begin position="316"/>
        <end position="335"/>
    </location>
</feature>
<feature type="transmembrane region" description="Helical" evidence="6">
    <location>
        <begin position="380"/>
        <end position="401"/>
    </location>
</feature>
<gene>
    <name evidence="7" type="ORF">IAD36_00515</name>
</gene>
<feature type="transmembrane region" description="Helical" evidence="6">
    <location>
        <begin position="227"/>
        <end position="246"/>
    </location>
</feature>
<evidence type="ECO:0000313" key="7">
    <source>
        <dbReference type="EMBL" id="HIR54077.1"/>
    </source>
</evidence>
<dbReference type="GO" id="GO:0005886">
    <property type="term" value="C:plasma membrane"/>
    <property type="evidence" value="ECO:0007669"/>
    <property type="project" value="UniProtKB-SubCell"/>
</dbReference>
<reference evidence="7" key="1">
    <citation type="submission" date="2020-10" db="EMBL/GenBank/DDBJ databases">
        <authorList>
            <person name="Gilroy R."/>
        </authorList>
    </citation>
    <scope>NUCLEOTIDE SEQUENCE</scope>
    <source>
        <strain evidence="7">ChiGjej3B3-7149</strain>
    </source>
</reference>
<evidence type="ECO:0000256" key="2">
    <source>
        <dbReference type="ARBA" id="ARBA00022475"/>
    </source>
</evidence>
<keyword evidence="2" id="KW-1003">Cell membrane</keyword>
<evidence type="ECO:0000256" key="4">
    <source>
        <dbReference type="ARBA" id="ARBA00022989"/>
    </source>
</evidence>
<feature type="transmembrane region" description="Helical" evidence="6">
    <location>
        <begin position="355"/>
        <end position="373"/>
    </location>
</feature>
<evidence type="ECO:0000256" key="1">
    <source>
        <dbReference type="ARBA" id="ARBA00004651"/>
    </source>
</evidence>
<feature type="transmembrane region" description="Helical" evidence="6">
    <location>
        <begin position="407"/>
        <end position="428"/>
    </location>
</feature>
<accession>A0A9D1DJT5</accession>
<dbReference type="PANTHER" id="PTHR30250:SF21">
    <property type="entry name" value="LIPID II FLIPPASE MURJ"/>
    <property type="match status" value="1"/>
</dbReference>
<feature type="transmembrane region" description="Helical" evidence="6">
    <location>
        <begin position="154"/>
        <end position="172"/>
    </location>
</feature>